<comment type="function">
    <text evidence="8">This protein is part of the stalk that links CF(0) to CF(1). It either transmits conformational changes from CF(0) to CF(1) or is implicated in proton conduction.</text>
</comment>
<name>A0A7X8THG4_9MICC</name>
<evidence type="ECO:0000256" key="2">
    <source>
        <dbReference type="ARBA" id="ARBA00022448"/>
    </source>
</evidence>
<keyword evidence="6 8" id="KW-0139">CF(1)</keyword>
<keyword evidence="2 8" id="KW-0813">Transport</keyword>
<keyword evidence="5 8" id="KW-0472">Membrane</keyword>
<dbReference type="PROSITE" id="PS00389">
    <property type="entry name" value="ATPASE_DELTA"/>
    <property type="match status" value="1"/>
</dbReference>
<dbReference type="GO" id="GO:0046933">
    <property type="term" value="F:proton-transporting ATP synthase activity, rotational mechanism"/>
    <property type="evidence" value="ECO:0007669"/>
    <property type="project" value="UniProtKB-UniRule"/>
</dbReference>
<dbReference type="Pfam" id="PF00213">
    <property type="entry name" value="OSCP"/>
    <property type="match status" value="1"/>
</dbReference>
<evidence type="ECO:0000256" key="4">
    <source>
        <dbReference type="ARBA" id="ARBA00023065"/>
    </source>
</evidence>
<evidence type="ECO:0000256" key="5">
    <source>
        <dbReference type="ARBA" id="ARBA00023136"/>
    </source>
</evidence>
<keyword evidence="7 8" id="KW-0066">ATP synthesis</keyword>
<dbReference type="NCBIfam" id="NF009967">
    <property type="entry name" value="PRK13430.1"/>
    <property type="match status" value="1"/>
</dbReference>
<evidence type="ECO:0000313" key="9">
    <source>
        <dbReference type="EMBL" id="NLS08522.1"/>
    </source>
</evidence>
<keyword evidence="4 8" id="KW-0406">Ion transport</keyword>
<sequence length="276" mass="29440">MAADQFSGSRQSSESLAALRSELAETITAADLAVADELFTALDALDGSAALRRTLTDPAREPEARAGVVQSLFSGKAQPATVSILQAAVSQRWSAERDLGDAVEVLAVDVAAAKAERGGLQGLEELEGALLNFRRVIEDSHEVQQALTDRQAPAASKQKLAARLSPQATAEARLLIDRAVTAPRGLRPSALIEKFAEQIAARQQRWIAQVTVAKDLSSSYLEKLSASLDKYFGRELKLDVVVDPTVVGGIRVQVGDEVVDSTVASRINSLNRSIGR</sequence>
<evidence type="ECO:0000256" key="7">
    <source>
        <dbReference type="ARBA" id="ARBA00023310"/>
    </source>
</evidence>
<dbReference type="RefSeq" id="WP_168886027.1">
    <property type="nucleotide sequence ID" value="NZ_JABAHY010000001.1"/>
</dbReference>
<evidence type="ECO:0000256" key="3">
    <source>
        <dbReference type="ARBA" id="ARBA00022781"/>
    </source>
</evidence>
<dbReference type="HAMAP" id="MF_01416">
    <property type="entry name" value="ATP_synth_delta_bact"/>
    <property type="match status" value="1"/>
</dbReference>
<proteinExistence type="inferred from homology"/>
<keyword evidence="3 8" id="KW-0375">Hydrogen ion transport</keyword>
<dbReference type="GO" id="GO:0005886">
    <property type="term" value="C:plasma membrane"/>
    <property type="evidence" value="ECO:0007669"/>
    <property type="project" value="UniProtKB-SubCell"/>
</dbReference>
<evidence type="ECO:0000256" key="1">
    <source>
        <dbReference type="ARBA" id="ARBA00004370"/>
    </source>
</evidence>
<evidence type="ECO:0000256" key="8">
    <source>
        <dbReference type="HAMAP-Rule" id="MF_01416"/>
    </source>
</evidence>
<comment type="similarity">
    <text evidence="8">Belongs to the ATPase delta chain family.</text>
</comment>
<reference evidence="9 10" key="1">
    <citation type="submission" date="2020-04" db="EMBL/GenBank/DDBJ databases">
        <title>Nesterenkonia sp. nov., isolated from marine sediment.</title>
        <authorList>
            <person name="Zhang G."/>
        </authorList>
    </citation>
    <scope>NUCLEOTIDE SEQUENCE [LARGE SCALE GENOMIC DNA]</scope>
    <source>
        <strain evidence="9 10">MY13</strain>
    </source>
</reference>
<gene>
    <name evidence="8" type="primary">atpH</name>
    <name evidence="9" type="ORF">HGQ17_00565</name>
</gene>
<dbReference type="Proteomes" id="UP000523139">
    <property type="component" value="Unassembled WGS sequence"/>
</dbReference>
<comment type="subcellular location">
    <subcellularLocation>
        <location evidence="8">Cell membrane</location>
        <topology evidence="8">Peripheral membrane protein</topology>
    </subcellularLocation>
    <subcellularLocation>
        <location evidence="1">Membrane</location>
    </subcellularLocation>
</comment>
<dbReference type="AlphaFoldDB" id="A0A7X8THG4"/>
<keyword evidence="8" id="KW-1003">Cell membrane</keyword>
<protein>
    <recommendedName>
        <fullName evidence="8">ATP synthase subunit delta</fullName>
    </recommendedName>
    <alternativeName>
        <fullName evidence="8">ATP synthase F(1) sector subunit delta</fullName>
    </alternativeName>
    <alternativeName>
        <fullName evidence="8">F-type ATPase subunit delta</fullName>
        <shortName evidence="8">F-ATPase subunit delta</shortName>
    </alternativeName>
</protein>
<dbReference type="InterPro" id="IPR000711">
    <property type="entry name" value="ATPase_OSCP/dsu"/>
</dbReference>
<evidence type="ECO:0000313" key="10">
    <source>
        <dbReference type="Proteomes" id="UP000523139"/>
    </source>
</evidence>
<dbReference type="GO" id="GO:0045259">
    <property type="term" value="C:proton-transporting ATP synthase complex"/>
    <property type="evidence" value="ECO:0007669"/>
    <property type="project" value="UniProtKB-KW"/>
</dbReference>
<dbReference type="EMBL" id="JABAHY010000001">
    <property type="protein sequence ID" value="NLS08522.1"/>
    <property type="molecule type" value="Genomic_DNA"/>
</dbReference>
<dbReference type="PANTHER" id="PTHR11910">
    <property type="entry name" value="ATP SYNTHASE DELTA CHAIN"/>
    <property type="match status" value="1"/>
</dbReference>
<dbReference type="InterPro" id="IPR020781">
    <property type="entry name" value="ATPase_OSCP/d_CS"/>
</dbReference>
<comment type="caution">
    <text evidence="9">The sequence shown here is derived from an EMBL/GenBank/DDBJ whole genome shotgun (WGS) entry which is preliminary data.</text>
</comment>
<evidence type="ECO:0000256" key="6">
    <source>
        <dbReference type="ARBA" id="ARBA00023196"/>
    </source>
</evidence>
<accession>A0A7X8THG4</accession>
<organism evidence="9 10">
    <name type="scientific">Nesterenkonia sedimenti</name>
    <dbReference type="NCBI Taxonomy" id="1463632"/>
    <lineage>
        <taxon>Bacteria</taxon>
        <taxon>Bacillati</taxon>
        <taxon>Actinomycetota</taxon>
        <taxon>Actinomycetes</taxon>
        <taxon>Micrococcales</taxon>
        <taxon>Micrococcaceae</taxon>
        <taxon>Nesterenkonia</taxon>
    </lineage>
</organism>
<keyword evidence="10" id="KW-1185">Reference proteome</keyword>
<comment type="function">
    <text evidence="8">F(1)F(0) ATP synthase produces ATP from ADP in the presence of a proton or sodium gradient. F-type ATPases consist of two structural domains, F(1) containing the extramembraneous catalytic core and F(0) containing the membrane proton channel, linked together by a central stalk and a peripheral stalk. During catalysis, ATP synthesis in the catalytic domain of F(1) is coupled via a rotary mechanism of the central stalk subunits to proton translocation.</text>
</comment>